<dbReference type="GO" id="GO:0003676">
    <property type="term" value="F:nucleic acid binding"/>
    <property type="evidence" value="ECO:0007669"/>
    <property type="project" value="InterPro"/>
</dbReference>
<keyword evidence="10" id="KW-0347">Helicase</keyword>
<evidence type="ECO:0000256" key="7">
    <source>
        <dbReference type="ARBA" id="ARBA00022723"/>
    </source>
</evidence>
<dbReference type="SMART" id="SM00487">
    <property type="entry name" value="DEXDc"/>
    <property type="match status" value="1"/>
</dbReference>
<feature type="disulfide bond" evidence="24">
    <location>
        <begin position="72"/>
        <end position="77"/>
    </location>
</feature>
<dbReference type="AlphaFoldDB" id="A0A835EZW8"/>
<dbReference type="InterPro" id="IPR019794">
    <property type="entry name" value="Peroxidases_AS"/>
</dbReference>
<comment type="catalytic activity">
    <reaction evidence="1">
        <text>2 a phenolic donor + H2O2 = 2 a phenolic radical donor + 2 H2O</text>
        <dbReference type="Rhea" id="RHEA:56136"/>
        <dbReference type="ChEBI" id="CHEBI:15377"/>
        <dbReference type="ChEBI" id="CHEBI:16240"/>
        <dbReference type="ChEBI" id="CHEBI:139520"/>
        <dbReference type="ChEBI" id="CHEBI:139521"/>
        <dbReference type="EC" id="1.11.1.7"/>
    </reaction>
</comment>
<feature type="binding site" evidence="22">
    <location>
        <position position="76"/>
    </location>
    <ligand>
        <name>Ca(2+)</name>
        <dbReference type="ChEBI" id="CHEBI:29108"/>
        <label>1</label>
    </ligand>
</feature>
<dbReference type="Gene3D" id="3.40.50.300">
    <property type="entry name" value="P-loop containing nucleotide triphosphate hydrolases"/>
    <property type="match status" value="4"/>
</dbReference>
<dbReference type="GO" id="GO:0005576">
    <property type="term" value="C:extracellular region"/>
    <property type="evidence" value="ECO:0007669"/>
    <property type="project" value="UniProtKB-SubCell"/>
</dbReference>
<dbReference type="PRINTS" id="PR00461">
    <property type="entry name" value="PLPEROXIDASE"/>
</dbReference>
<dbReference type="PANTHER" id="PTHR31388:SF167">
    <property type="entry name" value="PEROXIDASE"/>
    <property type="match status" value="1"/>
</dbReference>
<dbReference type="Pfam" id="PF00271">
    <property type="entry name" value="Helicase_C"/>
    <property type="match status" value="1"/>
</dbReference>
<dbReference type="FunFam" id="1.10.420.10:FF:000001">
    <property type="entry name" value="Peroxidase"/>
    <property type="match status" value="1"/>
</dbReference>
<dbReference type="InterPro" id="IPR000823">
    <property type="entry name" value="Peroxidase_pln"/>
</dbReference>
<feature type="domain" description="DEAD-box RNA helicase Q" evidence="32">
    <location>
        <begin position="456"/>
        <end position="484"/>
    </location>
</feature>
<dbReference type="EMBL" id="JACEFO010001663">
    <property type="protein sequence ID" value="KAF8724139.1"/>
    <property type="molecule type" value="Genomic_DNA"/>
</dbReference>
<evidence type="ECO:0000256" key="18">
    <source>
        <dbReference type="ARBA" id="ARBA00023324"/>
    </source>
</evidence>
<keyword evidence="11 22" id="KW-0106">Calcium</keyword>
<evidence type="ECO:0000256" key="5">
    <source>
        <dbReference type="ARBA" id="ARBA00022559"/>
    </source>
</evidence>
<evidence type="ECO:0000256" key="16">
    <source>
        <dbReference type="ARBA" id="ARBA00023180"/>
    </source>
</evidence>
<feature type="disulfide bond" evidence="24">
    <location>
        <begin position="125"/>
        <end position="326"/>
    </location>
</feature>
<comment type="caution">
    <text evidence="33">The sequence shown here is derived from an EMBL/GenBank/DDBJ whole genome shotgun (WGS) entry which is preliminary data.</text>
</comment>
<keyword evidence="16" id="KW-0325">Glycoprotein</keyword>
<keyword evidence="9" id="KW-0378">Hydrolase</keyword>
<keyword evidence="34" id="KW-1185">Reference proteome</keyword>
<evidence type="ECO:0000256" key="11">
    <source>
        <dbReference type="ARBA" id="ARBA00022837"/>
    </source>
</evidence>
<dbReference type="Proteomes" id="UP000636709">
    <property type="component" value="Unassembled WGS sequence"/>
</dbReference>
<dbReference type="InterPro" id="IPR011545">
    <property type="entry name" value="DEAD/DEAH_box_helicase_dom"/>
</dbReference>
<dbReference type="CDD" id="cd18787">
    <property type="entry name" value="SF2_C_DEAD"/>
    <property type="match status" value="1"/>
</dbReference>
<dbReference type="InterPro" id="IPR010255">
    <property type="entry name" value="Haem_peroxidase_sf"/>
</dbReference>
<dbReference type="InterPro" id="IPR002016">
    <property type="entry name" value="Haem_peroxidase"/>
</dbReference>
<dbReference type="Pfam" id="PF00141">
    <property type="entry name" value="peroxidase"/>
    <property type="match status" value="1"/>
</dbReference>
<accession>A0A835EZW8</accession>
<keyword evidence="26" id="KW-0175">Coiled coil</keyword>
<keyword evidence="5" id="KW-0575">Peroxidase</keyword>
<dbReference type="InterPro" id="IPR001650">
    <property type="entry name" value="Helicase_C-like"/>
</dbReference>
<evidence type="ECO:0000259" key="29">
    <source>
        <dbReference type="PROSITE" id="PS50873"/>
    </source>
</evidence>
<comment type="subcellular location">
    <subcellularLocation>
        <location evidence="2">Secreted</location>
    </subcellularLocation>
</comment>
<dbReference type="GO" id="GO:0003724">
    <property type="term" value="F:RNA helicase activity"/>
    <property type="evidence" value="ECO:0007669"/>
    <property type="project" value="InterPro"/>
</dbReference>
<dbReference type="InterPro" id="IPR027417">
    <property type="entry name" value="P-loop_NTPase"/>
</dbReference>
<dbReference type="GO" id="GO:0005524">
    <property type="term" value="F:ATP binding"/>
    <property type="evidence" value="ECO:0007669"/>
    <property type="project" value="UniProtKB-KW"/>
</dbReference>
<evidence type="ECO:0000256" key="12">
    <source>
        <dbReference type="ARBA" id="ARBA00022840"/>
    </source>
</evidence>
<evidence type="ECO:0000256" key="15">
    <source>
        <dbReference type="ARBA" id="ARBA00023157"/>
    </source>
</evidence>
<evidence type="ECO:0000313" key="33">
    <source>
        <dbReference type="EMBL" id="KAF8724139.1"/>
    </source>
</evidence>
<feature type="active site" description="Proton acceptor" evidence="20">
    <location>
        <position position="70"/>
    </location>
</feature>
<feature type="domain" description="Plant heme peroxidase family profile" evidence="29">
    <location>
        <begin position="29"/>
        <end position="330"/>
    </location>
</feature>
<feature type="domain" description="Helicase C-terminal" evidence="31">
    <location>
        <begin position="560"/>
        <end position="740"/>
    </location>
</feature>
<evidence type="ECO:0000259" key="31">
    <source>
        <dbReference type="PROSITE" id="PS51194"/>
    </source>
</evidence>
<evidence type="ECO:0000256" key="25">
    <source>
        <dbReference type="PROSITE-ProRule" id="PRU00552"/>
    </source>
</evidence>
<feature type="binding site" evidence="22">
    <location>
        <position position="252"/>
    </location>
    <ligand>
        <name>Ca(2+)</name>
        <dbReference type="ChEBI" id="CHEBI:29108"/>
        <label>2</label>
    </ligand>
</feature>
<evidence type="ECO:0000259" key="30">
    <source>
        <dbReference type="PROSITE" id="PS51192"/>
    </source>
</evidence>
<feature type="coiled-coil region" evidence="26">
    <location>
        <begin position="859"/>
        <end position="894"/>
    </location>
</feature>
<evidence type="ECO:0000256" key="6">
    <source>
        <dbReference type="ARBA" id="ARBA00022617"/>
    </source>
</evidence>
<dbReference type="InterPro" id="IPR014014">
    <property type="entry name" value="RNA_helicase_DEAD_Q_motif"/>
</dbReference>
<dbReference type="EC" id="1.11.1.7" evidence="4"/>
<dbReference type="GO" id="GO:0020037">
    <property type="term" value="F:heme binding"/>
    <property type="evidence" value="ECO:0007669"/>
    <property type="project" value="InterPro"/>
</dbReference>
<dbReference type="PROSITE" id="PS51192">
    <property type="entry name" value="HELICASE_ATP_BIND_1"/>
    <property type="match status" value="1"/>
</dbReference>
<keyword evidence="15 24" id="KW-1015">Disulfide bond</keyword>
<dbReference type="InterPro" id="IPR019793">
    <property type="entry name" value="Peroxidases_heam-ligand_BS"/>
</dbReference>
<dbReference type="InterPro" id="IPR000629">
    <property type="entry name" value="RNA-helicase_DEAD-box_CS"/>
</dbReference>
<dbReference type="PROSITE" id="PS51194">
    <property type="entry name" value="HELICASE_CTER"/>
    <property type="match status" value="1"/>
</dbReference>
<feature type="binding site" description="axial binding residue" evidence="22">
    <location>
        <position position="197"/>
    </location>
    <ligand>
        <name>heme b</name>
        <dbReference type="ChEBI" id="CHEBI:60344"/>
    </ligand>
    <ligandPart>
        <name>Fe</name>
        <dbReference type="ChEBI" id="CHEBI:18248"/>
    </ligandPart>
</feature>
<feature type="binding site" evidence="22">
    <location>
        <position position="71"/>
    </location>
    <ligand>
        <name>Ca(2+)</name>
        <dbReference type="ChEBI" id="CHEBI:29108"/>
        <label>1</label>
    </ligand>
</feature>
<dbReference type="PROSITE" id="PS00436">
    <property type="entry name" value="PEROXIDASE_2"/>
    <property type="match status" value="1"/>
</dbReference>
<evidence type="ECO:0000256" key="19">
    <source>
        <dbReference type="ARBA" id="ARBA00072322"/>
    </source>
</evidence>
<evidence type="ECO:0000256" key="10">
    <source>
        <dbReference type="ARBA" id="ARBA00022806"/>
    </source>
</evidence>
<sequence length="942" mass="103603">MAASMGGCLVLLISCFLLAGVGHGHPWGGLFPQFYDHSCPQAKEIVRSVVAQAVSRETRMAASLVRLHFHDCFVQGCDASLLLDNSTGIVSEKGSNPNRNSARGFEVVDEIKAALEHACPNTVSCADILALAARDSTVLAGGPNWDVPLGRRDSLGASIQSSNNDIPAPNNTLPTIVAKFRRQGLDVVDVVALSGAHTIGFSRCTSFRQRLYNQSGNGMADATLDASYAAYLRQGCPRSGGDDNLFPLDLVTSARFDNFYFKNILAGKGLLSSDEVLLTKSAETAALVKAYAADAELFFRHFAESMVKMGNVSPLTGAQGEHVLSCLSSYNKKSPVDEWTSPPWFGDRLIACGVGPRGDGFVGVGAGAPALQDRGEGEELRAFRDCHFSPSLVFQSRLEAAVSRSHHTLQLERMFQSAQFTNEVSQAANGSQMSKEEYCLKHNINIVGDKVPAPFMTFQSTGFPSEILREVLQAGFSAPTPIQALSWPIALKGRDLIAVAKTGALKGPQLRELDRGVDIVVATPGRLNDILEIDRVSLRQVSYLVLDEADRMLDMGFEPQIRTILKQMPPKRQTLVYTATWPKELRQIASNLLVNDNRIRVTIGSINQLVIKKSVTQHVEVISHMEKSRRLDQILRSQEPGSKMLIFCATTRMCDELARNLYWQYGDKSQEERDSVVVVNYDFPTGVEAYVHRIGRTGRAGATGSAYTFFCDQDSKYASDLVSILVGANQYVPPQLKEMALYERYGGGRPHLWASSNESYDYGSIRLNDNINNSTFGNQAGGGSSFHSSSQFGDTPSFHDEDDDGTPKSPMSTSSKKRGSNTTDTATSSPKKHKGPMVKCMKGLIDTIQSGNIKEVDVATQMQEHITNLKKEEKRLEEQQMEQEIERCMELVKECGATEETEEFYVATMLFAQKYNRTVFSKLTTNAGRMAWLKRCSRDWRA</sequence>
<dbReference type="PROSITE" id="PS00039">
    <property type="entry name" value="DEAD_ATP_HELICASE"/>
    <property type="match status" value="1"/>
</dbReference>
<keyword evidence="17" id="KW-0873">Pyrrolidone carboxylic acid</keyword>
<name>A0A835EZW8_9POAL</name>
<evidence type="ECO:0000256" key="14">
    <source>
        <dbReference type="ARBA" id="ARBA00023004"/>
    </source>
</evidence>
<dbReference type="PRINTS" id="PR00458">
    <property type="entry name" value="PEROXIDASE"/>
</dbReference>
<feature type="domain" description="Helicase ATP-binding" evidence="30">
    <location>
        <begin position="437"/>
        <end position="599"/>
    </location>
</feature>
<feature type="site" description="Transition state stabilizer" evidence="23">
    <location>
        <position position="66"/>
    </location>
</feature>
<reference evidence="33" key="1">
    <citation type="submission" date="2020-07" db="EMBL/GenBank/DDBJ databases">
        <title>Genome sequence and genetic diversity analysis of an under-domesticated orphan crop, white fonio (Digitaria exilis).</title>
        <authorList>
            <person name="Bennetzen J.L."/>
            <person name="Chen S."/>
            <person name="Ma X."/>
            <person name="Wang X."/>
            <person name="Yssel A.E.J."/>
            <person name="Chaluvadi S.R."/>
            <person name="Johnson M."/>
            <person name="Gangashetty P."/>
            <person name="Hamidou F."/>
            <person name="Sanogo M.D."/>
            <person name="Zwaenepoel A."/>
            <person name="Wallace J."/>
            <person name="Van De Peer Y."/>
            <person name="Van Deynze A."/>
        </authorList>
    </citation>
    <scope>NUCLEOTIDE SEQUENCE</scope>
    <source>
        <tissue evidence="33">Leaves</tissue>
    </source>
</reference>
<dbReference type="GO" id="GO:0016787">
    <property type="term" value="F:hydrolase activity"/>
    <property type="evidence" value="ECO:0007669"/>
    <property type="project" value="UniProtKB-KW"/>
</dbReference>
<evidence type="ECO:0000256" key="26">
    <source>
        <dbReference type="SAM" id="Coils"/>
    </source>
</evidence>
<dbReference type="InterPro" id="IPR014001">
    <property type="entry name" value="Helicase_ATP-bd"/>
</dbReference>
<evidence type="ECO:0000256" key="23">
    <source>
        <dbReference type="PIRSR" id="PIRSR600823-4"/>
    </source>
</evidence>
<dbReference type="Gene3D" id="1.10.520.10">
    <property type="match status" value="1"/>
</dbReference>
<comment type="similarity">
    <text evidence="3">Belongs to the peroxidase family. Ascorbate peroxidase subfamily.</text>
</comment>
<comment type="cofactor">
    <cofactor evidence="22">
        <name>heme b</name>
        <dbReference type="ChEBI" id="CHEBI:60344"/>
    </cofactor>
    <text evidence="22">Binds 1 heme b (iron(II)-protoporphyrin IX) group per subunit.</text>
</comment>
<evidence type="ECO:0000256" key="28">
    <source>
        <dbReference type="SAM" id="SignalP"/>
    </source>
</evidence>
<feature type="binding site" evidence="22">
    <location>
        <position position="74"/>
    </location>
    <ligand>
        <name>Ca(2+)</name>
        <dbReference type="ChEBI" id="CHEBI:29108"/>
        <label>1</label>
    </ligand>
</feature>
<evidence type="ECO:0000259" key="32">
    <source>
        <dbReference type="PROSITE" id="PS51195"/>
    </source>
</evidence>
<evidence type="ECO:0000256" key="22">
    <source>
        <dbReference type="PIRSR" id="PIRSR600823-3"/>
    </source>
</evidence>
<dbReference type="GO" id="GO:0046872">
    <property type="term" value="F:metal ion binding"/>
    <property type="evidence" value="ECO:0007669"/>
    <property type="project" value="UniProtKB-KW"/>
</dbReference>
<organism evidence="33 34">
    <name type="scientific">Digitaria exilis</name>
    <dbReference type="NCBI Taxonomy" id="1010633"/>
    <lineage>
        <taxon>Eukaryota</taxon>
        <taxon>Viridiplantae</taxon>
        <taxon>Streptophyta</taxon>
        <taxon>Embryophyta</taxon>
        <taxon>Tracheophyta</taxon>
        <taxon>Spermatophyta</taxon>
        <taxon>Magnoliopsida</taxon>
        <taxon>Liliopsida</taxon>
        <taxon>Poales</taxon>
        <taxon>Poaceae</taxon>
        <taxon>PACMAD clade</taxon>
        <taxon>Panicoideae</taxon>
        <taxon>Panicodae</taxon>
        <taxon>Paniceae</taxon>
        <taxon>Anthephorinae</taxon>
        <taxon>Digitaria</taxon>
    </lineage>
</organism>
<dbReference type="Pfam" id="PF00270">
    <property type="entry name" value="DEAD"/>
    <property type="match status" value="1"/>
</dbReference>
<keyword evidence="7 22" id="KW-0479">Metal-binding</keyword>
<evidence type="ECO:0000313" key="34">
    <source>
        <dbReference type="Proteomes" id="UP000636709"/>
    </source>
</evidence>
<feature type="binding site" evidence="22">
    <location>
        <position position="92"/>
    </location>
    <ligand>
        <name>Ca(2+)</name>
        <dbReference type="ChEBI" id="CHEBI:29108"/>
        <label>1</label>
    </ligand>
</feature>
<proteinExistence type="inferred from homology"/>
<gene>
    <name evidence="33" type="ORF">HU200_021155</name>
</gene>
<dbReference type="PROSITE" id="PS00435">
    <property type="entry name" value="PEROXIDASE_1"/>
    <property type="match status" value="1"/>
</dbReference>
<dbReference type="FunFam" id="1.10.520.10:FF:000001">
    <property type="entry name" value="Peroxidase"/>
    <property type="match status" value="1"/>
</dbReference>
<evidence type="ECO:0000256" key="9">
    <source>
        <dbReference type="ARBA" id="ARBA00022801"/>
    </source>
</evidence>
<feature type="short sequence motif" description="Q motif" evidence="25">
    <location>
        <begin position="456"/>
        <end position="484"/>
    </location>
</feature>
<protein>
    <recommendedName>
        <fullName evidence="19">Peroxidase 1</fullName>
        <ecNumber evidence="4">1.11.1.7</ecNumber>
    </recommendedName>
</protein>
<dbReference type="PANTHER" id="PTHR31388">
    <property type="entry name" value="PEROXIDASE 72-RELATED"/>
    <property type="match status" value="1"/>
</dbReference>
<feature type="binding site" evidence="22">
    <location>
        <position position="249"/>
    </location>
    <ligand>
        <name>Ca(2+)</name>
        <dbReference type="ChEBI" id="CHEBI:29108"/>
        <label>2</label>
    </ligand>
</feature>
<dbReference type="SUPFAM" id="SSF48113">
    <property type="entry name" value="Heme-dependent peroxidases"/>
    <property type="match status" value="1"/>
</dbReference>
<keyword evidence="12" id="KW-0067">ATP-binding</keyword>
<dbReference type="GO" id="GO:0042744">
    <property type="term" value="P:hydrogen peroxide catabolic process"/>
    <property type="evidence" value="ECO:0007669"/>
    <property type="project" value="UniProtKB-KW"/>
</dbReference>
<evidence type="ECO:0000256" key="24">
    <source>
        <dbReference type="PIRSR" id="PIRSR600823-5"/>
    </source>
</evidence>
<keyword evidence="13" id="KW-0560">Oxidoreductase</keyword>
<keyword evidence="8" id="KW-0547">Nucleotide-binding</keyword>
<keyword evidence="18" id="KW-0376">Hydrogen peroxide</keyword>
<evidence type="ECO:0000256" key="8">
    <source>
        <dbReference type="ARBA" id="ARBA00022741"/>
    </source>
</evidence>
<evidence type="ECO:0000256" key="3">
    <source>
        <dbReference type="ARBA" id="ARBA00006873"/>
    </source>
</evidence>
<feature type="binding site" evidence="22">
    <location>
        <position position="78"/>
    </location>
    <ligand>
        <name>Ca(2+)</name>
        <dbReference type="ChEBI" id="CHEBI:29108"/>
        <label>1</label>
    </ligand>
</feature>
<feature type="compositionally biased region" description="Polar residues" evidence="27">
    <location>
        <begin position="820"/>
        <end position="829"/>
    </location>
</feature>
<feature type="binding site" evidence="22">
    <location>
        <position position="257"/>
    </location>
    <ligand>
        <name>Ca(2+)</name>
        <dbReference type="ChEBI" id="CHEBI:29108"/>
        <label>2</label>
    </ligand>
</feature>
<feature type="binding site" evidence="21">
    <location>
        <position position="167"/>
    </location>
    <ligand>
        <name>substrate</name>
    </ligand>
</feature>
<evidence type="ECO:0000256" key="4">
    <source>
        <dbReference type="ARBA" id="ARBA00012313"/>
    </source>
</evidence>
<evidence type="ECO:0000256" key="13">
    <source>
        <dbReference type="ARBA" id="ARBA00023002"/>
    </source>
</evidence>
<evidence type="ECO:0000256" key="21">
    <source>
        <dbReference type="PIRSR" id="PIRSR600823-2"/>
    </source>
</evidence>
<dbReference type="GO" id="GO:0140825">
    <property type="term" value="F:lactoperoxidase activity"/>
    <property type="evidence" value="ECO:0007669"/>
    <property type="project" value="UniProtKB-EC"/>
</dbReference>
<keyword evidence="6" id="KW-0349">Heme</keyword>
<feature type="binding site" evidence="22">
    <location>
        <position position="80"/>
    </location>
    <ligand>
        <name>Ca(2+)</name>
        <dbReference type="ChEBI" id="CHEBI:29108"/>
        <label>1</label>
    </ligand>
</feature>
<dbReference type="GO" id="GO:0006979">
    <property type="term" value="P:response to oxidative stress"/>
    <property type="evidence" value="ECO:0007669"/>
    <property type="project" value="InterPro"/>
</dbReference>
<evidence type="ECO:0000256" key="20">
    <source>
        <dbReference type="PIRSR" id="PIRSR600823-1"/>
    </source>
</evidence>
<dbReference type="SUPFAM" id="SSF52540">
    <property type="entry name" value="P-loop containing nucleoside triphosphate hydrolases"/>
    <property type="match status" value="2"/>
</dbReference>
<keyword evidence="28" id="KW-0732">Signal</keyword>
<dbReference type="CDD" id="cd00693">
    <property type="entry name" value="secretory_peroxidase"/>
    <property type="match status" value="1"/>
</dbReference>
<feature type="disulfide bond" evidence="24">
    <location>
        <begin position="39"/>
        <end position="119"/>
    </location>
</feature>
<keyword evidence="14 22" id="KW-0408">Iron</keyword>
<evidence type="ECO:0000256" key="17">
    <source>
        <dbReference type="ARBA" id="ARBA00023283"/>
    </source>
</evidence>
<feature type="binding site" evidence="22">
    <location>
        <position position="198"/>
    </location>
    <ligand>
        <name>Ca(2+)</name>
        <dbReference type="ChEBI" id="CHEBI:29108"/>
        <label>2</label>
    </ligand>
</feature>
<evidence type="ECO:0000256" key="27">
    <source>
        <dbReference type="SAM" id="MobiDB-lite"/>
    </source>
</evidence>
<comment type="cofactor">
    <cofactor evidence="22">
        <name>Ca(2+)</name>
        <dbReference type="ChEBI" id="CHEBI:29108"/>
    </cofactor>
    <text evidence="22">Binds 2 calcium ions per subunit.</text>
</comment>
<dbReference type="InterPro" id="IPR033905">
    <property type="entry name" value="Secretory_peroxidase"/>
</dbReference>
<evidence type="ECO:0000256" key="1">
    <source>
        <dbReference type="ARBA" id="ARBA00000189"/>
    </source>
</evidence>
<dbReference type="PROSITE" id="PS51195">
    <property type="entry name" value="Q_MOTIF"/>
    <property type="match status" value="1"/>
</dbReference>
<evidence type="ECO:0000256" key="2">
    <source>
        <dbReference type="ARBA" id="ARBA00004613"/>
    </source>
</evidence>
<feature type="region of interest" description="Disordered" evidence="27">
    <location>
        <begin position="776"/>
        <end position="837"/>
    </location>
</feature>
<dbReference type="PROSITE" id="PS50873">
    <property type="entry name" value="PEROXIDASE_4"/>
    <property type="match status" value="1"/>
</dbReference>
<feature type="chain" id="PRO_5032603408" description="Peroxidase 1" evidence="28">
    <location>
        <begin position="25"/>
        <end position="942"/>
    </location>
</feature>
<feature type="disulfide bond" evidence="24">
    <location>
        <begin position="204"/>
        <end position="236"/>
    </location>
</feature>
<feature type="signal peptide" evidence="28">
    <location>
        <begin position="1"/>
        <end position="24"/>
    </location>
</feature>
<dbReference type="Gene3D" id="1.10.420.10">
    <property type="entry name" value="Peroxidase, domain 2"/>
    <property type="match status" value="1"/>
</dbReference>